<dbReference type="PANTHER" id="PTHR46795:SF3">
    <property type="entry name" value="ABC TRANSPORTER PERMEASE"/>
    <property type="match status" value="1"/>
</dbReference>
<organism evidence="8 9">
    <name type="scientific">Sporolactobacillus nakayamae</name>
    <dbReference type="NCBI Taxonomy" id="269670"/>
    <lineage>
        <taxon>Bacteria</taxon>
        <taxon>Bacillati</taxon>
        <taxon>Bacillota</taxon>
        <taxon>Bacilli</taxon>
        <taxon>Bacillales</taxon>
        <taxon>Sporolactobacillaceae</taxon>
        <taxon>Sporolactobacillus</taxon>
    </lineage>
</organism>
<comment type="subcellular location">
    <subcellularLocation>
        <location evidence="1 6">Cell membrane</location>
        <topology evidence="1 6">Multi-pass membrane protein</topology>
    </subcellularLocation>
</comment>
<evidence type="ECO:0000256" key="5">
    <source>
        <dbReference type="ARBA" id="ARBA00023136"/>
    </source>
</evidence>
<dbReference type="EMBL" id="FOOY01000009">
    <property type="protein sequence ID" value="SFG37869.1"/>
    <property type="molecule type" value="Genomic_DNA"/>
</dbReference>
<evidence type="ECO:0000256" key="2">
    <source>
        <dbReference type="ARBA" id="ARBA00022475"/>
    </source>
</evidence>
<feature type="transmembrane region" description="Helical" evidence="6">
    <location>
        <begin position="588"/>
        <end position="614"/>
    </location>
</feature>
<protein>
    <submittedName>
        <fullName evidence="8">Putative ABC transport system permease protein</fullName>
    </submittedName>
</protein>
<dbReference type="InterPro" id="IPR027022">
    <property type="entry name" value="ABC_permease_BceB-typ"/>
</dbReference>
<comment type="similarity">
    <text evidence="6">Belongs to the ABC-4 integral membrane protein family.</text>
</comment>
<dbReference type="Pfam" id="PF02687">
    <property type="entry name" value="FtsX"/>
    <property type="match status" value="2"/>
</dbReference>
<evidence type="ECO:0000259" key="7">
    <source>
        <dbReference type="Pfam" id="PF02687"/>
    </source>
</evidence>
<keyword evidence="9" id="KW-1185">Reference proteome</keyword>
<keyword evidence="3 6" id="KW-0812">Transmembrane</keyword>
<keyword evidence="4 6" id="KW-1133">Transmembrane helix</keyword>
<dbReference type="GO" id="GO:0005886">
    <property type="term" value="C:plasma membrane"/>
    <property type="evidence" value="ECO:0007669"/>
    <property type="project" value="UniProtKB-SubCell"/>
</dbReference>
<feature type="transmembrane region" description="Helical" evidence="6">
    <location>
        <begin position="229"/>
        <end position="254"/>
    </location>
</feature>
<reference evidence="9" key="1">
    <citation type="submission" date="2016-10" db="EMBL/GenBank/DDBJ databases">
        <authorList>
            <person name="Varghese N."/>
            <person name="Submissions S."/>
        </authorList>
    </citation>
    <scope>NUCLEOTIDE SEQUENCE [LARGE SCALE GENOMIC DNA]</scope>
    <source>
        <strain evidence="9">ATCC 700379</strain>
    </source>
</reference>
<evidence type="ECO:0000256" key="4">
    <source>
        <dbReference type="ARBA" id="ARBA00022989"/>
    </source>
</evidence>
<feature type="transmembrane region" description="Helical" evidence="6">
    <location>
        <begin position="101"/>
        <end position="134"/>
    </location>
</feature>
<feature type="domain" description="ABC3 transporter permease C-terminal" evidence="7">
    <location>
        <begin position="61"/>
        <end position="178"/>
    </location>
</feature>
<dbReference type="InterPro" id="IPR052536">
    <property type="entry name" value="ABC-4_Integral_Memb_Prot"/>
</dbReference>
<dbReference type="RefSeq" id="WP_093671652.1">
    <property type="nucleotide sequence ID" value="NZ_FOOY01000009.1"/>
</dbReference>
<dbReference type="GO" id="GO:0055085">
    <property type="term" value="P:transmembrane transport"/>
    <property type="evidence" value="ECO:0007669"/>
    <property type="project" value="UniProtKB-UniRule"/>
</dbReference>
<accession>A0A1I2REF1</accession>
<feature type="transmembrane region" description="Helical" evidence="6">
    <location>
        <begin position="58"/>
        <end position="80"/>
    </location>
</feature>
<sequence>MTLFELARRNMARNFIQYFLYFGSMIISVLIFFIFVSIQYNDEAQAAAADSVKINTAFQAASIVLLIFVALFIWYSNSFFTKRRKKEIGLYALMGLRKKQIGWMLFFENLILGLMSLAVGMFIGMLLSKFFIMILMKLMHITVAVHFSISLPAILETIIVFLVIIVTASFYGYRLIYGFQLVELFRDEKKGDREPKVSIFQALLAVALIGTGYFLVLQDLKPPLWRLPIVALMMLLCIIAGTYLLFRSLTVFILKQMRKRKNVYYKGTNVIGISQLLYRMRGNARVLTVIAAMSAVTLVSVGTSYSFYYNAGEWTKNNFPHSYKYVIPVDQQDKAEQLLYKALRADGEQHKVTSHVSVPALNLDVQMLEYDGGSAEFDIISEAVYNQVAARYGQKDRIHLIGNEATMLAKFYEKKFKKSYIGHNGKIGSVESYENGGKKTFVHYVSYERTKFLQSTTVVVSDTMFQKLARVSKPLILNQIDVSGQEHLGKVDDQFLIAMNNLEKKIKERNAHYYGVFSFYGIYHSTMTAYGLIMFLGAFLGLVFLLATGSIIYFKQLNEAAQEKPQYAILRKVGLTNREIRGTIAKQAAFIFVLPLVMGVLHSTIALGALSRMIDDDLTVPAVICMGIYALIYFIYYLFTVRAYTKMVTS</sequence>
<proteinExistence type="inferred from homology"/>
<feature type="transmembrane region" description="Helical" evidence="6">
    <location>
        <begin position="529"/>
        <end position="554"/>
    </location>
</feature>
<evidence type="ECO:0000256" key="1">
    <source>
        <dbReference type="ARBA" id="ARBA00004651"/>
    </source>
</evidence>
<evidence type="ECO:0000313" key="8">
    <source>
        <dbReference type="EMBL" id="SFG37869.1"/>
    </source>
</evidence>
<keyword evidence="5 6" id="KW-0472">Membrane</keyword>
<evidence type="ECO:0000313" key="9">
    <source>
        <dbReference type="Proteomes" id="UP000198752"/>
    </source>
</evidence>
<evidence type="ECO:0000256" key="6">
    <source>
        <dbReference type="PIRNR" id="PIRNR018968"/>
    </source>
</evidence>
<feature type="domain" description="ABC3 transporter permease C-terminal" evidence="7">
    <location>
        <begin position="539"/>
        <end position="646"/>
    </location>
</feature>
<feature type="transmembrane region" description="Helical" evidence="6">
    <location>
        <begin position="197"/>
        <end position="217"/>
    </location>
</feature>
<keyword evidence="2 6" id="KW-1003">Cell membrane</keyword>
<feature type="transmembrane region" description="Helical" evidence="6">
    <location>
        <begin position="286"/>
        <end position="308"/>
    </location>
</feature>
<dbReference type="STRING" id="269670.SAMN02982927_01530"/>
<gene>
    <name evidence="8" type="ORF">SAMN02982927_01530</name>
</gene>
<dbReference type="PIRSF" id="PIRSF018968">
    <property type="entry name" value="ABC_permease_BceB"/>
    <property type="match status" value="1"/>
</dbReference>
<dbReference type="InterPro" id="IPR003838">
    <property type="entry name" value="ABC3_permease_C"/>
</dbReference>
<feature type="transmembrane region" description="Helical" evidence="6">
    <location>
        <begin position="154"/>
        <end position="176"/>
    </location>
</feature>
<dbReference type="OrthoDB" id="1705903at2"/>
<feature type="transmembrane region" description="Helical" evidence="6">
    <location>
        <begin position="18"/>
        <end position="38"/>
    </location>
</feature>
<evidence type="ECO:0000256" key="3">
    <source>
        <dbReference type="ARBA" id="ARBA00022692"/>
    </source>
</evidence>
<dbReference type="Proteomes" id="UP000198752">
    <property type="component" value="Unassembled WGS sequence"/>
</dbReference>
<dbReference type="AlphaFoldDB" id="A0A1I2REF1"/>
<dbReference type="PANTHER" id="PTHR46795">
    <property type="entry name" value="ABC TRANSPORTER PERMEASE-RELATED-RELATED"/>
    <property type="match status" value="1"/>
</dbReference>
<name>A0A1I2REF1_9BACL</name>
<keyword evidence="6" id="KW-0813">Transport</keyword>
<feature type="transmembrane region" description="Helical" evidence="6">
    <location>
        <begin position="620"/>
        <end position="639"/>
    </location>
</feature>